<organism evidence="2">
    <name type="scientific">Leptolyngbya sp. NK1-12</name>
    <dbReference type="NCBI Taxonomy" id="2547451"/>
    <lineage>
        <taxon>Bacteria</taxon>
        <taxon>Bacillati</taxon>
        <taxon>Cyanobacteriota</taxon>
        <taxon>Cyanophyceae</taxon>
        <taxon>Leptolyngbyales</taxon>
        <taxon>Leptolyngbyaceae</taxon>
        <taxon>Leptolyngbya group</taxon>
        <taxon>Leptolyngbya</taxon>
    </lineage>
</organism>
<gene>
    <name evidence="2" type="ORF">HJG54_27570</name>
</gene>
<evidence type="ECO:0000256" key="1">
    <source>
        <dbReference type="SAM" id="MobiDB-lite"/>
    </source>
</evidence>
<dbReference type="AlphaFoldDB" id="A0AA97AMY4"/>
<dbReference type="RefSeq" id="WP_316432440.1">
    <property type="nucleotide sequence ID" value="NZ_CP053586.1"/>
</dbReference>
<feature type="region of interest" description="Disordered" evidence="1">
    <location>
        <begin position="58"/>
        <end position="86"/>
    </location>
</feature>
<feature type="compositionally biased region" description="Polar residues" evidence="1">
    <location>
        <begin position="66"/>
        <end position="79"/>
    </location>
</feature>
<proteinExistence type="predicted"/>
<sequence length="86" mass="9803">MMPETNQIAIRRQLAKDAASEAIKSLFTVYWADSFDVNRLQDRLVDLIFFFTRNAQALEEPHPSSERLSGSSNPITPSQEIPDHEL</sequence>
<protein>
    <submittedName>
        <fullName evidence="2">Uncharacterized protein</fullName>
    </submittedName>
</protein>
<accession>A0AA97AMY4</accession>
<name>A0AA97AMY4_9CYAN</name>
<evidence type="ECO:0000313" key="2">
    <source>
        <dbReference type="EMBL" id="WNZ26207.1"/>
    </source>
</evidence>
<reference evidence="2" key="1">
    <citation type="submission" date="2020-05" db="EMBL/GenBank/DDBJ databases">
        <authorList>
            <person name="Zhu T."/>
            <person name="Keshari N."/>
            <person name="Lu X."/>
        </authorList>
    </citation>
    <scope>NUCLEOTIDE SEQUENCE</scope>
    <source>
        <strain evidence="2">NK1-12</strain>
    </source>
</reference>
<dbReference type="EMBL" id="CP053586">
    <property type="protein sequence ID" value="WNZ26207.1"/>
    <property type="molecule type" value="Genomic_DNA"/>
</dbReference>